<feature type="domain" description="AMP-binding enzyme C-terminal" evidence="4">
    <location>
        <begin position="461"/>
        <end position="535"/>
    </location>
</feature>
<dbReference type="PANTHER" id="PTHR24096:SF149">
    <property type="entry name" value="AMP-BINDING DOMAIN-CONTAINING PROTEIN-RELATED"/>
    <property type="match status" value="1"/>
</dbReference>
<feature type="domain" description="AMP-dependent synthetase/ligase" evidence="3">
    <location>
        <begin position="39"/>
        <end position="410"/>
    </location>
</feature>
<evidence type="ECO:0000313" key="5">
    <source>
        <dbReference type="EMBL" id="KAK1469217.1"/>
    </source>
</evidence>
<evidence type="ECO:0000259" key="4">
    <source>
        <dbReference type="Pfam" id="PF13193"/>
    </source>
</evidence>
<evidence type="ECO:0000256" key="2">
    <source>
        <dbReference type="ARBA" id="ARBA00022598"/>
    </source>
</evidence>
<dbReference type="InterPro" id="IPR000873">
    <property type="entry name" value="AMP-dep_synth/lig_dom"/>
</dbReference>
<evidence type="ECO:0008006" key="7">
    <source>
        <dbReference type="Google" id="ProtNLM"/>
    </source>
</evidence>
<proteinExistence type="inferred from homology"/>
<protein>
    <recommendedName>
        <fullName evidence="7">AMP-binding enzyme</fullName>
    </recommendedName>
</protein>
<dbReference type="EMBL" id="MLGG01000001">
    <property type="protein sequence ID" value="KAK1469217.1"/>
    <property type="molecule type" value="Genomic_DNA"/>
</dbReference>
<dbReference type="InterPro" id="IPR042099">
    <property type="entry name" value="ANL_N_sf"/>
</dbReference>
<evidence type="ECO:0000256" key="1">
    <source>
        <dbReference type="ARBA" id="ARBA00006432"/>
    </source>
</evidence>
<organism evidence="5 6">
    <name type="scientific">Colletotrichum melonis</name>
    <dbReference type="NCBI Taxonomy" id="1209925"/>
    <lineage>
        <taxon>Eukaryota</taxon>
        <taxon>Fungi</taxon>
        <taxon>Dikarya</taxon>
        <taxon>Ascomycota</taxon>
        <taxon>Pezizomycotina</taxon>
        <taxon>Sordariomycetes</taxon>
        <taxon>Hypocreomycetidae</taxon>
        <taxon>Glomerellales</taxon>
        <taxon>Glomerellaceae</taxon>
        <taxon>Colletotrichum</taxon>
        <taxon>Colletotrichum acutatum species complex</taxon>
    </lineage>
</organism>
<comment type="caution">
    <text evidence="5">The sequence shown here is derived from an EMBL/GenBank/DDBJ whole genome shotgun (WGS) entry which is preliminary data.</text>
</comment>
<dbReference type="GO" id="GO:0016405">
    <property type="term" value="F:CoA-ligase activity"/>
    <property type="evidence" value="ECO:0007669"/>
    <property type="project" value="TreeGrafter"/>
</dbReference>
<keyword evidence="2" id="KW-0436">Ligase</keyword>
<dbReference type="Gene3D" id="3.40.50.12780">
    <property type="entry name" value="N-terminal domain of ligase-like"/>
    <property type="match status" value="1"/>
</dbReference>
<dbReference type="PROSITE" id="PS00455">
    <property type="entry name" value="AMP_BINDING"/>
    <property type="match status" value="1"/>
</dbReference>
<dbReference type="Proteomes" id="UP001239795">
    <property type="component" value="Unassembled WGS sequence"/>
</dbReference>
<dbReference type="SUPFAM" id="SSF56801">
    <property type="entry name" value="Acetyl-CoA synthetase-like"/>
    <property type="match status" value="1"/>
</dbReference>
<dbReference type="CDD" id="cd05911">
    <property type="entry name" value="Firefly_Luc_like"/>
    <property type="match status" value="1"/>
</dbReference>
<dbReference type="AlphaFoldDB" id="A0AAI9V281"/>
<evidence type="ECO:0000259" key="3">
    <source>
        <dbReference type="Pfam" id="PF00501"/>
    </source>
</evidence>
<name>A0AAI9V281_9PEZI</name>
<reference evidence="5 6" key="1">
    <citation type="submission" date="2016-10" db="EMBL/GenBank/DDBJ databases">
        <title>The genome sequence of Colletotrichum fioriniae PJ7.</title>
        <authorList>
            <person name="Baroncelli R."/>
        </authorList>
    </citation>
    <scope>NUCLEOTIDE SEQUENCE [LARGE SCALE GENOMIC DNA]</scope>
    <source>
        <strain evidence="5">Col 31</strain>
    </source>
</reference>
<dbReference type="Pfam" id="PF00501">
    <property type="entry name" value="AMP-binding"/>
    <property type="match status" value="1"/>
</dbReference>
<dbReference type="Pfam" id="PF13193">
    <property type="entry name" value="AMP-binding_C"/>
    <property type="match status" value="1"/>
</dbReference>
<keyword evidence="6" id="KW-1185">Reference proteome</keyword>
<dbReference type="Gene3D" id="3.30.300.30">
    <property type="match status" value="1"/>
</dbReference>
<sequence>MIFSSKYKIDIPQVDVLSYVFGTSPPDGDLPIFVDAEKPAQSLRKSEFETCVKKLAGGLRQTLGIQNDDVVLAYTENSAWYPVIILGAICAGGIFTGANPGYTEAELTHQLTVSGAKCIFTDAIRLTTALQAARSAGIPKESVVLVDNKGRPRHDRWRTMQKLLAEPYSWEAISDPLILAEKVAVLNFSSGTTGKPKACMITHRNLVANAEQTLHLDRVSELRAKDQGSSTHNVHCAFLPLYHATLTTSLGGLMTYCVVNVRRSCTTVTMRKFSLELLLSTIQRFRVTHLLLAPPVVVILLKSNLLPRYDVSSVRSMFCGAAPLQPELSKRLEEVFSGGKARSRQGWGMSEATMAVTLFAPDEFDPLHKGVGYILPNMQMKIVDDDGREVACNEEGEALIRGPNVFKGYYKNPSASEEAWTKDGWLKTGDIVSIQETGLLTIVDRKKELIKVKGFQVAPAELEGHLLEHEGVKDCAVIRVTREGQEHPQAHVVPKDSNVTAESILEFMESRLSAHKRLTGGIVFTEAIPKSASGKILRRLLQDPATAKLARL</sequence>
<dbReference type="InterPro" id="IPR020845">
    <property type="entry name" value="AMP-binding_CS"/>
</dbReference>
<dbReference type="InterPro" id="IPR045851">
    <property type="entry name" value="AMP-bd_C_sf"/>
</dbReference>
<comment type="similarity">
    <text evidence="1">Belongs to the ATP-dependent AMP-binding enzyme family.</text>
</comment>
<dbReference type="PANTHER" id="PTHR24096">
    <property type="entry name" value="LONG-CHAIN-FATTY-ACID--COA LIGASE"/>
    <property type="match status" value="1"/>
</dbReference>
<dbReference type="InterPro" id="IPR025110">
    <property type="entry name" value="AMP-bd_C"/>
</dbReference>
<accession>A0AAI9V281</accession>
<evidence type="ECO:0000313" key="6">
    <source>
        <dbReference type="Proteomes" id="UP001239795"/>
    </source>
</evidence>
<gene>
    <name evidence="5" type="ORF">CMEL01_00984</name>
</gene>